<dbReference type="InterPro" id="IPR006634">
    <property type="entry name" value="TLC-dom"/>
</dbReference>
<proteinExistence type="predicted"/>
<evidence type="ECO:0000256" key="5">
    <source>
        <dbReference type="PROSITE-ProRule" id="PRU00205"/>
    </source>
</evidence>
<keyword evidence="4 5" id="KW-0472">Membrane</keyword>
<evidence type="ECO:0000313" key="9">
    <source>
        <dbReference type="Proteomes" id="UP000695026"/>
    </source>
</evidence>
<dbReference type="PANTHER" id="PTHR13439">
    <property type="entry name" value="CT120 PROTEIN"/>
    <property type="match status" value="1"/>
</dbReference>
<gene>
    <name evidence="10" type="primary">TLCD2</name>
</gene>
<evidence type="ECO:0000256" key="1">
    <source>
        <dbReference type="ARBA" id="ARBA00004141"/>
    </source>
</evidence>
<evidence type="ECO:0000256" key="3">
    <source>
        <dbReference type="ARBA" id="ARBA00022989"/>
    </source>
</evidence>
<dbReference type="SMART" id="SM00724">
    <property type="entry name" value="TLC"/>
    <property type="match status" value="1"/>
</dbReference>
<dbReference type="GO" id="GO:0097035">
    <property type="term" value="P:regulation of membrane lipid distribution"/>
    <property type="evidence" value="ECO:0007669"/>
    <property type="project" value="TreeGrafter"/>
</dbReference>
<name>A0A9F5J4M4_PYTBI</name>
<dbReference type="GO" id="GO:0005886">
    <property type="term" value="C:plasma membrane"/>
    <property type="evidence" value="ECO:0007669"/>
    <property type="project" value="TreeGrafter"/>
</dbReference>
<dbReference type="InterPro" id="IPR050846">
    <property type="entry name" value="TLCD"/>
</dbReference>
<feature type="transmembrane region" description="Helical" evidence="7">
    <location>
        <begin position="147"/>
        <end position="167"/>
    </location>
</feature>
<sequence>MLPERSCRQWDGGGGAARKSLARPGPEQSLNFIPAFSPGGETGIQVGKPPLYFHASCAVTWLFHQLGTPPPPMDLILLDLSCHRVGPKCRCASSIPKENPMPAPGSLAWTWESTAERGLLVDGISSSAGYFVQDFLDMMCNEKLQMCWELLFHHFVVIVCFGFAFLIRRFVGFAMVALLVEINSVFLHLRTILLMAGLAHTTSFRLTSLLNLGTYLVFRIMILAWMTRWLVLNQENVPAAPYAMGTVGMAIMLSINIVLFYRLLRSDFLPSHEK</sequence>
<keyword evidence="9" id="KW-1185">Reference proteome</keyword>
<dbReference type="Pfam" id="PF03798">
    <property type="entry name" value="TRAM_LAG1_CLN8"/>
    <property type="match status" value="1"/>
</dbReference>
<evidence type="ECO:0000256" key="6">
    <source>
        <dbReference type="SAM" id="MobiDB-lite"/>
    </source>
</evidence>
<feature type="transmembrane region" description="Helical" evidence="7">
    <location>
        <begin position="242"/>
        <end position="264"/>
    </location>
</feature>
<dbReference type="CTD" id="727910"/>
<evidence type="ECO:0000256" key="4">
    <source>
        <dbReference type="ARBA" id="ARBA00023136"/>
    </source>
</evidence>
<evidence type="ECO:0000313" key="10">
    <source>
        <dbReference type="RefSeq" id="XP_025029683.1"/>
    </source>
</evidence>
<feature type="region of interest" description="Disordered" evidence="6">
    <location>
        <begin position="1"/>
        <end position="25"/>
    </location>
</feature>
<dbReference type="OrthoDB" id="10266980at2759"/>
<dbReference type="GO" id="GO:0055091">
    <property type="term" value="P:phospholipid homeostasis"/>
    <property type="evidence" value="ECO:0007669"/>
    <property type="project" value="TreeGrafter"/>
</dbReference>
<evidence type="ECO:0000256" key="2">
    <source>
        <dbReference type="ARBA" id="ARBA00022692"/>
    </source>
</evidence>
<accession>A0A9F5J4M4</accession>
<keyword evidence="2 5" id="KW-0812">Transmembrane</keyword>
<reference evidence="10" key="1">
    <citation type="submission" date="2025-08" db="UniProtKB">
        <authorList>
            <consortium name="RefSeq"/>
        </authorList>
    </citation>
    <scope>IDENTIFICATION</scope>
    <source>
        <tissue evidence="10">Liver</tissue>
    </source>
</reference>
<comment type="subcellular location">
    <subcellularLocation>
        <location evidence="1">Membrane</location>
        <topology evidence="1">Multi-pass membrane protein</topology>
    </subcellularLocation>
</comment>
<dbReference type="KEGG" id="pbi:103062006"/>
<dbReference type="RefSeq" id="XP_025029683.1">
    <property type="nucleotide sequence ID" value="XM_025173915.1"/>
</dbReference>
<dbReference type="PANTHER" id="PTHR13439:SF2">
    <property type="entry name" value="TLC DOMAIN-CONTAINING PROTEIN 2"/>
    <property type="match status" value="1"/>
</dbReference>
<feature type="transmembrane region" description="Helical" evidence="7">
    <location>
        <begin position="173"/>
        <end position="197"/>
    </location>
</feature>
<dbReference type="GO" id="GO:0007009">
    <property type="term" value="P:plasma membrane organization"/>
    <property type="evidence" value="ECO:0007669"/>
    <property type="project" value="TreeGrafter"/>
</dbReference>
<dbReference type="PROSITE" id="PS50922">
    <property type="entry name" value="TLC"/>
    <property type="match status" value="1"/>
</dbReference>
<dbReference type="GO" id="GO:0071709">
    <property type="term" value="P:membrane assembly"/>
    <property type="evidence" value="ECO:0007669"/>
    <property type="project" value="TreeGrafter"/>
</dbReference>
<dbReference type="Proteomes" id="UP000695026">
    <property type="component" value="Unplaced"/>
</dbReference>
<organism evidence="9 10">
    <name type="scientific">Python bivittatus</name>
    <name type="common">Burmese python</name>
    <name type="synonym">Python molurus bivittatus</name>
    <dbReference type="NCBI Taxonomy" id="176946"/>
    <lineage>
        <taxon>Eukaryota</taxon>
        <taxon>Metazoa</taxon>
        <taxon>Chordata</taxon>
        <taxon>Craniata</taxon>
        <taxon>Vertebrata</taxon>
        <taxon>Euteleostomi</taxon>
        <taxon>Lepidosauria</taxon>
        <taxon>Squamata</taxon>
        <taxon>Bifurcata</taxon>
        <taxon>Unidentata</taxon>
        <taxon>Episquamata</taxon>
        <taxon>Toxicofera</taxon>
        <taxon>Serpentes</taxon>
        <taxon>Henophidia</taxon>
        <taxon>Pythonidae</taxon>
        <taxon>Python</taxon>
    </lineage>
</organism>
<dbReference type="GeneID" id="103062006"/>
<protein>
    <submittedName>
        <fullName evidence="10">TLC domain-containing protein 2</fullName>
    </submittedName>
</protein>
<evidence type="ECO:0000259" key="8">
    <source>
        <dbReference type="PROSITE" id="PS50922"/>
    </source>
</evidence>
<keyword evidence="3 7" id="KW-1133">Transmembrane helix</keyword>
<dbReference type="AlphaFoldDB" id="A0A9F5J4M4"/>
<feature type="domain" description="TLC" evidence="8">
    <location>
        <begin position="40"/>
        <end position="272"/>
    </location>
</feature>
<evidence type="ECO:0000256" key="7">
    <source>
        <dbReference type="SAM" id="Phobius"/>
    </source>
</evidence>
<feature type="transmembrane region" description="Helical" evidence="7">
    <location>
        <begin position="209"/>
        <end position="230"/>
    </location>
</feature>